<evidence type="ECO:0000313" key="3">
    <source>
        <dbReference type="EMBL" id="KAJ4836991.1"/>
    </source>
</evidence>
<accession>A0A9Q0FV85</accession>
<name>A0A9Q0FV85_9ROSI</name>
<gene>
    <name evidence="3" type="ORF">Tsubulata_022201</name>
</gene>
<dbReference type="EMBL" id="JAKUCV010003977">
    <property type="protein sequence ID" value="KAJ4836991.1"/>
    <property type="molecule type" value="Genomic_DNA"/>
</dbReference>
<protein>
    <recommendedName>
        <fullName evidence="5">FAD-binding domain-containing protein</fullName>
    </recommendedName>
</protein>
<dbReference type="PANTHER" id="PTHR45934:SF20">
    <property type="entry name" value="MONOOXYGENASE 2-RELATED"/>
    <property type="match status" value="1"/>
</dbReference>
<reference evidence="3" key="1">
    <citation type="submission" date="2022-02" db="EMBL/GenBank/DDBJ databases">
        <authorList>
            <person name="Henning P.M."/>
            <person name="McCubbin A.G."/>
            <person name="Shore J.S."/>
        </authorList>
    </citation>
    <scope>NUCLEOTIDE SEQUENCE</scope>
    <source>
        <strain evidence="3">F60SS</strain>
        <tissue evidence="3">Leaves</tissue>
    </source>
</reference>
<evidence type="ECO:0000256" key="2">
    <source>
        <dbReference type="ARBA" id="ARBA00023033"/>
    </source>
</evidence>
<proteinExistence type="predicted"/>
<evidence type="ECO:0000313" key="4">
    <source>
        <dbReference type="Proteomes" id="UP001141552"/>
    </source>
</evidence>
<dbReference type="Gene3D" id="3.50.50.60">
    <property type="entry name" value="FAD/NAD(P)-binding domain"/>
    <property type="match status" value="1"/>
</dbReference>
<keyword evidence="1" id="KW-0560">Oxidoreductase</keyword>
<keyword evidence="2" id="KW-0503">Monooxygenase</keyword>
<reference evidence="3" key="2">
    <citation type="journal article" date="2023" name="Plants (Basel)">
        <title>Annotation of the Turnera subulata (Passifloraceae) Draft Genome Reveals the S-Locus Evolved after the Divergence of Turneroideae from Passifloroideae in a Stepwise Manner.</title>
        <authorList>
            <person name="Henning P.M."/>
            <person name="Roalson E.H."/>
            <person name="Mir W."/>
            <person name="McCubbin A.G."/>
            <person name="Shore J.S."/>
        </authorList>
    </citation>
    <scope>NUCLEOTIDE SEQUENCE</scope>
    <source>
        <strain evidence="3">F60SS</strain>
    </source>
</reference>
<sequence>MFEFHTDHCSKLFKLADFEFFGLNCFLRFGRSGDHEVRGVKRNFLLEALVKQLPNGTIRYSSRVASIEDLGHFKLVHLADGTILKTKVLIGCDGVNSVVNKWLGFKKPAFSGRSTIRDCAYLKENHGLGSKFSLFSGEGYRSGFLPCDASTVFWYFS</sequence>
<evidence type="ECO:0008006" key="5">
    <source>
        <dbReference type="Google" id="ProtNLM"/>
    </source>
</evidence>
<dbReference type="InterPro" id="IPR044560">
    <property type="entry name" value="MOase"/>
</dbReference>
<evidence type="ECO:0000256" key="1">
    <source>
        <dbReference type="ARBA" id="ARBA00023002"/>
    </source>
</evidence>
<dbReference type="InterPro" id="IPR036188">
    <property type="entry name" value="FAD/NAD-bd_sf"/>
</dbReference>
<keyword evidence="4" id="KW-1185">Reference proteome</keyword>
<dbReference type="OrthoDB" id="655030at2759"/>
<dbReference type="SUPFAM" id="SSF51905">
    <property type="entry name" value="FAD/NAD(P)-binding domain"/>
    <property type="match status" value="1"/>
</dbReference>
<organism evidence="3 4">
    <name type="scientific">Turnera subulata</name>
    <dbReference type="NCBI Taxonomy" id="218843"/>
    <lineage>
        <taxon>Eukaryota</taxon>
        <taxon>Viridiplantae</taxon>
        <taxon>Streptophyta</taxon>
        <taxon>Embryophyta</taxon>
        <taxon>Tracheophyta</taxon>
        <taxon>Spermatophyta</taxon>
        <taxon>Magnoliopsida</taxon>
        <taxon>eudicotyledons</taxon>
        <taxon>Gunneridae</taxon>
        <taxon>Pentapetalae</taxon>
        <taxon>rosids</taxon>
        <taxon>fabids</taxon>
        <taxon>Malpighiales</taxon>
        <taxon>Passifloraceae</taxon>
        <taxon>Turnera</taxon>
    </lineage>
</organism>
<dbReference type="Proteomes" id="UP001141552">
    <property type="component" value="Unassembled WGS sequence"/>
</dbReference>
<dbReference type="AlphaFoldDB" id="A0A9Q0FV85"/>
<dbReference type="PANTHER" id="PTHR45934">
    <property type="entry name" value="FAD/NAD(P)-BINDING OXIDOREDUCTASE FAMILY PROTEIN"/>
    <property type="match status" value="1"/>
</dbReference>
<dbReference type="GO" id="GO:0004497">
    <property type="term" value="F:monooxygenase activity"/>
    <property type="evidence" value="ECO:0007669"/>
    <property type="project" value="UniProtKB-KW"/>
</dbReference>
<comment type="caution">
    <text evidence="3">The sequence shown here is derived from an EMBL/GenBank/DDBJ whole genome shotgun (WGS) entry which is preliminary data.</text>
</comment>